<reference evidence="3 4" key="1">
    <citation type="journal article" date="2019" name="Nat. Med.">
        <title>A library of human gut bacterial isolates paired with longitudinal multiomics data enables mechanistic microbiome research.</title>
        <authorList>
            <person name="Poyet M."/>
            <person name="Groussin M."/>
            <person name="Gibbons S.M."/>
            <person name="Avila-Pacheco J."/>
            <person name="Jiang X."/>
            <person name="Kearney S.M."/>
            <person name="Perrotta A.R."/>
            <person name="Berdy B."/>
            <person name="Zhao S."/>
            <person name="Lieberman T.D."/>
            <person name="Swanson P.K."/>
            <person name="Smith M."/>
            <person name="Roesemann S."/>
            <person name="Alexander J.E."/>
            <person name="Rich S.A."/>
            <person name="Livny J."/>
            <person name="Vlamakis H."/>
            <person name="Clish C."/>
            <person name="Bullock K."/>
            <person name="Deik A."/>
            <person name="Scott J."/>
            <person name="Pierce K.A."/>
            <person name="Xavier R.J."/>
            <person name="Alm E.J."/>
        </authorList>
    </citation>
    <scope>NUCLEOTIDE SEQUENCE [LARGE SCALE GENOMIC DNA]</scope>
    <source>
        <strain evidence="3 4">BIOML-A41</strain>
    </source>
</reference>
<dbReference type="RefSeq" id="WP_130060913.1">
    <property type="nucleotide sequence ID" value="NZ_CAKJZH010000002.1"/>
</dbReference>
<protein>
    <submittedName>
        <fullName evidence="3">Uncharacterized protein</fullName>
    </submittedName>
</protein>
<comment type="caution">
    <text evidence="3">The sequence shown here is derived from an EMBL/GenBank/DDBJ whole genome shotgun (WGS) entry which is preliminary data.</text>
</comment>
<gene>
    <name evidence="3" type="ORF">F3B85_14005</name>
</gene>
<evidence type="ECO:0000313" key="3">
    <source>
        <dbReference type="EMBL" id="KAA4535463.1"/>
    </source>
</evidence>
<keyword evidence="2" id="KW-0732">Signal</keyword>
<dbReference type="EMBL" id="VWGP01000009">
    <property type="protein sequence ID" value="KAA4535463.1"/>
    <property type="molecule type" value="Genomic_DNA"/>
</dbReference>
<feature type="compositionally biased region" description="Polar residues" evidence="1">
    <location>
        <begin position="49"/>
        <end position="68"/>
    </location>
</feature>
<evidence type="ECO:0000256" key="1">
    <source>
        <dbReference type="SAM" id="MobiDB-lite"/>
    </source>
</evidence>
<feature type="signal peptide" evidence="2">
    <location>
        <begin position="1"/>
        <end position="23"/>
    </location>
</feature>
<name>A0A5M5GNS0_BACOV</name>
<organism evidence="3 4">
    <name type="scientific">Bacteroides ovatus</name>
    <dbReference type="NCBI Taxonomy" id="28116"/>
    <lineage>
        <taxon>Bacteria</taxon>
        <taxon>Pseudomonadati</taxon>
        <taxon>Bacteroidota</taxon>
        <taxon>Bacteroidia</taxon>
        <taxon>Bacteroidales</taxon>
        <taxon>Bacteroidaceae</taxon>
        <taxon>Bacteroides</taxon>
    </lineage>
</organism>
<sequence length="483" mass="53732">MKRKNIIILSLIILSICAPEASAQGWLNKALKKIDNVSKKVDEGLNKLNGDSNTETTVKEPATNSNPTGADIKCSNPKLNIQFESCIRDGRLTVLTYYIINNGSDLKINYLGRSTMPSKQTNTSIYDSEGKQYKWTDLTFGDERYNGTEWLAPVILPEGIKVKCTLVLRDVSKTAKQIKRATITGWDFVLQFNNVPILTVNEILNKDKIVFKKENPAVGSQTKLDEKLAIESVSITENNTQIRILFEAPQNSTYGADAPVFQSDAGINANGQSYALLNAFGVTKHYSYASDYKLNPGKSAYVDLIFEKIPETTEVFDINFGNLFWKSVRLVEAGALNVPRTQGVLSLNDTYNQHDNRKRMTAAERTALKINSIKNADFNIKWTNNQLSAGKTIYKGKEGKLQTVLFIEKENAVDEYLVSYNASGNVVDCIRIASIRAYGGDRGEGIIEGSIVKSAADSFSEDSESTTWTSYRITPELKFVQIK</sequence>
<dbReference type="AlphaFoldDB" id="A0A5M5GNS0"/>
<evidence type="ECO:0000313" key="4">
    <source>
        <dbReference type="Proteomes" id="UP000478493"/>
    </source>
</evidence>
<accession>A0A5M5GNS0</accession>
<evidence type="ECO:0000256" key="2">
    <source>
        <dbReference type="SAM" id="SignalP"/>
    </source>
</evidence>
<feature type="region of interest" description="Disordered" evidence="1">
    <location>
        <begin position="45"/>
        <end position="70"/>
    </location>
</feature>
<proteinExistence type="predicted"/>
<dbReference type="Proteomes" id="UP000478493">
    <property type="component" value="Unassembled WGS sequence"/>
</dbReference>
<feature type="chain" id="PRO_5030133133" evidence="2">
    <location>
        <begin position="24"/>
        <end position="483"/>
    </location>
</feature>